<evidence type="ECO:0000313" key="8">
    <source>
        <dbReference type="EMBL" id="KAK9689618.1"/>
    </source>
</evidence>
<dbReference type="Proteomes" id="UP001443914">
    <property type="component" value="Unassembled WGS sequence"/>
</dbReference>
<feature type="region of interest" description="Disordered" evidence="6">
    <location>
        <begin position="56"/>
        <end position="86"/>
    </location>
</feature>
<accession>A0AAW1IIX0</accession>
<evidence type="ECO:0000256" key="2">
    <source>
        <dbReference type="ARBA" id="ARBA00010131"/>
    </source>
</evidence>
<keyword evidence="3 7" id="KW-0812">Transmembrane</keyword>
<dbReference type="GO" id="GO:0008104">
    <property type="term" value="P:intracellular protein localization"/>
    <property type="evidence" value="ECO:0007669"/>
    <property type="project" value="TreeGrafter"/>
</dbReference>
<evidence type="ECO:0000313" key="9">
    <source>
        <dbReference type="Proteomes" id="UP001443914"/>
    </source>
</evidence>
<keyword evidence="4 7" id="KW-1133">Transmembrane helix</keyword>
<evidence type="ECO:0000256" key="7">
    <source>
        <dbReference type="SAM" id="Phobius"/>
    </source>
</evidence>
<dbReference type="GO" id="GO:0016020">
    <property type="term" value="C:membrane"/>
    <property type="evidence" value="ECO:0007669"/>
    <property type="project" value="UniProtKB-SubCell"/>
</dbReference>
<comment type="subcellular location">
    <subcellularLocation>
        <location evidence="1">Membrane</location>
    </subcellularLocation>
</comment>
<comment type="caution">
    <text evidence="8">The sequence shown here is derived from an EMBL/GenBank/DDBJ whole genome shotgun (WGS) entry which is preliminary data.</text>
</comment>
<feature type="transmembrane region" description="Helical" evidence="7">
    <location>
        <begin position="471"/>
        <end position="490"/>
    </location>
</feature>
<protein>
    <recommendedName>
        <fullName evidence="10">Protein odr-4 homolog</fullName>
    </recommendedName>
</protein>
<dbReference type="PANTHER" id="PTHR33966">
    <property type="entry name" value="PROTEIN ODR-4 HOMOLOG"/>
    <property type="match status" value="1"/>
</dbReference>
<dbReference type="PANTHER" id="PTHR33966:SF1">
    <property type="entry name" value="PROTEIN ODR-4 HOMOLOG"/>
    <property type="match status" value="1"/>
</dbReference>
<dbReference type="EMBL" id="JBDFQZ010000009">
    <property type="protein sequence ID" value="KAK9689616.1"/>
    <property type="molecule type" value="Genomic_DNA"/>
</dbReference>
<dbReference type="InterPro" id="IPR029454">
    <property type="entry name" value="ODR-4-like"/>
</dbReference>
<evidence type="ECO:0000256" key="1">
    <source>
        <dbReference type="ARBA" id="ARBA00004370"/>
    </source>
</evidence>
<dbReference type="AlphaFoldDB" id="A0AAW1IIX0"/>
<gene>
    <name evidence="8" type="ORF">RND81_09G071500</name>
</gene>
<proteinExistence type="inferred from homology"/>
<feature type="compositionally biased region" description="Low complexity" evidence="6">
    <location>
        <begin position="77"/>
        <end position="86"/>
    </location>
</feature>
<name>A0AAW1IIX0_SAPOF</name>
<dbReference type="GO" id="GO:0012505">
    <property type="term" value="C:endomembrane system"/>
    <property type="evidence" value="ECO:0007669"/>
    <property type="project" value="TreeGrafter"/>
</dbReference>
<evidence type="ECO:0008006" key="10">
    <source>
        <dbReference type="Google" id="ProtNLM"/>
    </source>
</evidence>
<reference evidence="8 9" key="1">
    <citation type="submission" date="2024-03" db="EMBL/GenBank/DDBJ databases">
        <title>WGS assembly of Saponaria officinalis var. Norfolk2.</title>
        <authorList>
            <person name="Jenkins J."/>
            <person name="Shu S."/>
            <person name="Grimwood J."/>
            <person name="Barry K."/>
            <person name="Goodstein D."/>
            <person name="Schmutz J."/>
            <person name="Leebens-Mack J."/>
            <person name="Osbourn A."/>
        </authorList>
    </citation>
    <scope>NUCLEOTIDE SEQUENCE [LARGE SCALE GENOMIC DNA]</scope>
    <source>
        <strain evidence="9">cv. Norfolk2</strain>
        <strain evidence="8">JIC</strain>
        <tissue evidence="8">Leaf</tissue>
    </source>
</reference>
<evidence type="ECO:0000256" key="6">
    <source>
        <dbReference type="SAM" id="MobiDB-lite"/>
    </source>
</evidence>
<evidence type="ECO:0000256" key="3">
    <source>
        <dbReference type="ARBA" id="ARBA00022692"/>
    </source>
</evidence>
<organism evidence="8 9">
    <name type="scientific">Saponaria officinalis</name>
    <name type="common">Common soapwort</name>
    <name type="synonym">Lychnis saponaria</name>
    <dbReference type="NCBI Taxonomy" id="3572"/>
    <lineage>
        <taxon>Eukaryota</taxon>
        <taxon>Viridiplantae</taxon>
        <taxon>Streptophyta</taxon>
        <taxon>Embryophyta</taxon>
        <taxon>Tracheophyta</taxon>
        <taxon>Spermatophyta</taxon>
        <taxon>Magnoliopsida</taxon>
        <taxon>eudicotyledons</taxon>
        <taxon>Gunneridae</taxon>
        <taxon>Pentapetalae</taxon>
        <taxon>Caryophyllales</taxon>
        <taxon>Caryophyllaceae</taxon>
        <taxon>Caryophylleae</taxon>
        <taxon>Saponaria</taxon>
    </lineage>
</organism>
<evidence type="ECO:0000256" key="5">
    <source>
        <dbReference type="ARBA" id="ARBA00023136"/>
    </source>
</evidence>
<comment type="similarity">
    <text evidence="2">Belongs to the ODR-4 family.</text>
</comment>
<sequence length="494" mass="53931">MVKAVVGEEGRLSLVEERLAKSGTMVEIGLVIGKLSQVLDRGFVFDLVATPSNDAGQPPCSLVGNNDDRNKNKNKKSNNPSSSSSSSLVIDVDWVAEHARQVSRMMVGGIKVIGVYLWAPEAAFKNSTLLLSQTIKGVAGAAPLSNYGSDERLLLHICYSPRRWTCRSCSLASNITSSSLRPCDFKMGRVLNSLQAFKCIYKFDIRLPVFSEKNSDVNTLNDILRDGISIHAKELNSAIAMVDGDLVDVNEDVPCTSDDLHEVELLLPFVKDGSMEASSQNEVVGILVFCGTICTYSYLSAKEPVSQAVADIKEDITMGLRSRLDIISDEAERETAAASGDGSQSNSEMSNAKSLYTFFLKPASKEIILPFPRRVFIPWLAGLFVCDYLLPRETFEAVREHFKEMLSMEIPEDASVMEPEKEPSNPTSRSFWDVAASSYRASDGALNESNSRYGDVKAGANKLPTSVNVKGMLSVFVLLIAVIFGSLLFARNSS</sequence>
<keyword evidence="9" id="KW-1185">Reference proteome</keyword>
<evidence type="ECO:0000256" key="4">
    <source>
        <dbReference type="ARBA" id="ARBA00022989"/>
    </source>
</evidence>
<dbReference type="EMBL" id="JBDFQZ010000009">
    <property type="protein sequence ID" value="KAK9689618.1"/>
    <property type="molecule type" value="Genomic_DNA"/>
</dbReference>
<dbReference type="Pfam" id="PF14778">
    <property type="entry name" value="ODR4-like"/>
    <property type="match status" value="1"/>
</dbReference>
<keyword evidence="5 7" id="KW-0472">Membrane</keyword>